<evidence type="ECO:0000313" key="1">
    <source>
        <dbReference type="EnsemblMetazoa" id="PPA39885.1"/>
    </source>
</evidence>
<dbReference type="EnsemblMetazoa" id="PPA39885.1">
    <property type="protein sequence ID" value="PPA39885.1"/>
    <property type="gene ID" value="WBGene00278254"/>
</dbReference>
<reference evidence="2" key="1">
    <citation type="journal article" date="2008" name="Nat. Genet.">
        <title>The Pristionchus pacificus genome provides a unique perspective on nematode lifestyle and parasitism.</title>
        <authorList>
            <person name="Dieterich C."/>
            <person name="Clifton S.W."/>
            <person name="Schuster L.N."/>
            <person name="Chinwalla A."/>
            <person name="Delehaunty K."/>
            <person name="Dinkelacker I."/>
            <person name="Fulton L."/>
            <person name="Fulton R."/>
            <person name="Godfrey J."/>
            <person name="Minx P."/>
            <person name="Mitreva M."/>
            <person name="Roeseler W."/>
            <person name="Tian H."/>
            <person name="Witte H."/>
            <person name="Yang S.P."/>
            <person name="Wilson R.K."/>
            <person name="Sommer R.J."/>
        </authorList>
    </citation>
    <scope>NUCLEOTIDE SEQUENCE [LARGE SCALE GENOMIC DNA]</scope>
    <source>
        <strain evidence="2">PS312</strain>
    </source>
</reference>
<sequence length="87" mass="9473">MKLELFQKETNIAVNLAEYNDVQALKMFKDGSCLDSAPGNSKKALASLIKKAAEYENAPVSFKSAESDQFDAAVECDKENGSVLKPK</sequence>
<accession>A0A2A6BIM0</accession>
<name>A0A2A6BIM0_PRIPA</name>
<organism evidence="1 2">
    <name type="scientific">Pristionchus pacificus</name>
    <name type="common">Parasitic nematode worm</name>
    <dbReference type="NCBI Taxonomy" id="54126"/>
    <lineage>
        <taxon>Eukaryota</taxon>
        <taxon>Metazoa</taxon>
        <taxon>Ecdysozoa</taxon>
        <taxon>Nematoda</taxon>
        <taxon>Chromadorea</taxon>
        <taxon>Rhabditida</taxon>
        <taxon>Rhabditina</taxon>
        <taxon>Diplogasteromorpha</taxon>
        <taxon>Diplogasteroidea</taxon>
        <taxon>Neodiplogasteridae</taxon>
        <taxon>Pristionchus</taxon>
    </lineage>
</organism>
<evidence type="ECO:0000313" key="2">
    <source>
        <dbReference type="Proteomes" id="UP000005239"/>
    </source>
</evidence>
<reference evidence="1" key="2">
    <citation type="submission" date="2022-06" db="UniProtKB">
        <authorList>
            <consortium name="EnsemblMetazoa"/>
        </authorList>
    </citation>
    <scope>IDENTIFICATION</scope>
    <source>
        <strain evidence="1">PS312</strain>
    </source>
</reference>
<protein>
    <submittedName>
        <fullName evidence="1">Uncharacterized protein</fullName>
    </submittedName>
</protein>
<dbReference type="AlphaFoldDB" id="A0A2A6BIM0"/>
<accession>A0A8R1YTB7</accession>
<proteinExistence type="predicted"/>
<dbReference type="Proteomes" id="UP000005239">
    <property type="component" value="Unassembled WGS sequence"/>
</dbReference>
<keyword evidence="2" id="KW-1185">Reference proteome</keyword>
<gene>
    <name evidence="1" type="primary">WBGene00278254</name>
</gene>